<dbReference type="NCBIfam" id="NF006695">
    <property type="entry name" value="PRK09243.1-2"/>
    <property type="match status" value="1"/>
</dbReference>
<dbReference type="InterPro" id="IPR036068">
    <property type="entry name" value="Nicotinate_pribotase-like_C"/>
</dbReference>
<name>A0ABR7IPD9_9CLOT</name>
<dbReference type="InterPro" id="IPR041619">
    <property type="entry name" value="NAPRTase_C"/>
</dbReference>
<proteinExistence type="inferred from homology"/>
<comment type="catalytic activity">
    <reaction evidence="8 9">
        <text>5-phospho-alpha-D-ribose 1-diphosphate + nicotinate + ATP + H2O = nicotinate beta-D-ribonucleotide + ADP + phosphate + diphosphate</text>
        <dbReference type="Rhea" id="RHEA:36163"/>
        <dbReference type="ChEBI" id="CHEBI:15377"/>
        <dbReference type="ChEBI" id="CHEBI:30616"/>
        <dbReference type="ChEBI" id="CHEBI:32544"/>
        <dbReference type="ChEBI" id="CHEBI:33019"/>
        <dbReference type="ChEBI" id="CHEBI:43474"/>
        <dbReference type="ChEBI" id="CHEBI:57502"/>
        <dbReference type="ChEBI" id="CHEBI:58017"/>
        <dbReference type="ChEBI" id="CHEBI:456216"/>
        <dbReference type="EC" id="6.3.4.21"/>
    </reaction>
</comment>
<comment type="caution">
    <text evidence="13">The sequence shown here is derived from an EMBL/GenBank/DDBJ whole genome shotgun (WGS) entry which is preliminary data.</text>
</comment>
<organism evidence="13 14">
    <name type="scientific">Clostridium facile</name>
    <dbReference type="NCBI Taxonomy" id="2763035"/>
    <lineage>
        <taxon>Bacteria</taxon>
        <taxon>Bacillati</taxon>
        <taxon>Bacillota</taxon>
        <taxon>Clostridia</taxon>
        <taxon>Eubacteriales</taxon>
        <taxon>Clostridiaceae</taxon>
        <taxon>Clostridium</taxon>
    </lineage>
</organism>
<keyword evidence="13" id="KW-0328">Glycosyltransferase</keyword>
<evidence type="ECO:0000259" key="10">
    <source>
        <dbReference type="Pfam" id="PF04095"/>
    </source>
</evidence>
<comment type="pathway">
    <text evidence="1 9">Cofactor biosynthesis; NAD(+) biosynthesis; nicotinate D-ribonucleotide from nicotinate: step 1/1.</text>
</comment>
<dbReference type="PANTHER" id="PTHR11098:SF1">
    <property type="entry name" value="NICOTINATE PHOSPHORIBOSYLTRANSFERASE"/>
    <property type="match status" value="1"/>
</dbReference>
<evidence type="ECO:0000256" key="5">
    <source>
        <dbReference type="ARBA" id="ARBA00022598"/>
    </source>
</evidence>
<dbReference type="Gene3D" id="3.20.20.70">
    <property type="entry name" value="Aldolase class I"/>
    <property type="match status" value="1"/>
</dbReference>
<dbReference type="PANTHER" id="PTHR11098">
    <property type="entry name" value="NICOTINATE PHOSPHORIBOSYLTRANSFERASE"/>
    <property type="match status" value="1"/>
</dbReference>
<evidence type="ECO:0000313" key="14">
    <source>
        <dbReference type="Proteomes" id="UP000649151"/>
    </source>
</evidence>
<dbReference type="InterPro" id="IPR040727">
    <property type="entry name" value="NAPRTase_N"/>
</dbReference>
<evidence type="ECO:0000259" key="11">
    <source>
        <dbReference type="Pfam" id="PF17767"/>
    </source>
</evidence>
<dbReference type="Pfam" id="PF17956">
    <property type="entry name" value="NAPRTase_C"/>
    <property type="match status" value="1"/>
</dbReference>
<evidence type="ECO:0000256" key="6">
    <source>
        <dbReference type="ARBA" id="ARBA00022642"/>
    </source>
</evidence>
<evidence type="ECO:0000256" key="2">
    <source>
        <dbReference type="ARBA" id="ARBA00010897"/>
    </source>
</evidence>
<accession>A0ABR7IPD9</accession>
<feature type="domain" description="Nicotinate phosphoribosyltransferase N-terminal" evidence="11">
    <location>
        <begin position="1"/>
        <end position="125"/>
    </location>
</feature>
<evidence type="ECO:0000256" key="4">
    <source>
        <dbReference type="ARBA" id="ARBA00022553"/>
    </source>
</evidence>
<evidence type="ECO:0000256" key="9">
    <source>
        <dbReference type="RuleBase" id="RU365100"/>
    </source>
</evidence>
<protein>
    <recommendedName>
        <fullName evidence="3 9">Nicotinate phosphoribosyltransferase</fullName>
        <ecNumber evidence="3 9">6.3.4.21</ecNumber>
    </recommendedName>
</protein>
<evidence type="ECO:0000259" key="12">
    <source>
        <dbReference type="Pfam" id="PF17956"/>
    </source>
</evidence>
<comment type="function">
    <text evidence="9">Catalyzes the first step in the biosynthesis of NAD from nicotinic acid, the ATP-dependent synthesis of beta-nicotinate D-ribonucleotide from nicotinate and 5-phospho-D-ribose 1-phosphate.</text>
</comment>
<dbReference type="Proteomes" id="UP000649151">
    <property type="component" value="Unassembled WGS sequence"/>
</dbReference>
<keyword evidence="7 9" id="KW-0808">Transferase</keyword>
<evidence type="ECO:0000256" key="7">
    <source>
        <dbReference type="ARBA" id="ARBA00022679"/>
    </source>
</evidence>
<reference evidence="13 14" key="1">
    <citation type="submission" date="2020-08" db="EMBL/GenBank/DDBJ databases">
        <title>Genome public.</title>
        <authorList>
            <person name="Liu C."/>
            <person name="Sun Q."/>
        </authorList>
    </citation>
    <scope>NUCLEOTIDE SEQUENCE [LARGE SCALE GENOMIC DNA]</scope>
    <source>
        <strain evidence="13 14">NSJ-27</strain>
    </source>
</reference>
<keyword evidence="4" id="KW-0597">Phosphoprotein</keyword>
<sequence length="476" mass="54182">MLTDFYEITMANGYLECGFQDKEAVFDMFFRKVPDNAGFAIFAGLEQLITFLDNLKFSEDDLEYLRKSKMFSEEFLDYLENFTFDCDVWSVPEGTPVFPNEPVIIVKGPIIQAQFIETMLLTTVNHQSLIATKANRIVRAARGKEVMEFGARRAQGYDAAIYGSRAAYIGGCSSTSCVISANEYDIPVAGTMAHSWIQTFDSEYEAFKCYANIYPDNCIFLVDTYNVLKSGVPNAIRVFDEILKPKGIIPKGIRIDSGDIAYLSKKSRALLDQAGYQDVKIIASNSLDENIIRDLQEQGAAVDIYAVGENLITAKSAPVFGGVYKLCAVEHNGKLQPRIKLSETIEKVNLPHLKKLYRFYSKETGRNVADLVALWDEEINVEHGMTIFDPNASWKKKFLTNIEKKELLQPIFQRGKLVYQMPSLEEIRNYCMEQVELLWDEVKRFEFPHKYYVDLSFKLWDLKNSMLSDLGARGLE</sequence>
<dbReference type="Gene3D" id="3.20.140.10">
    <property type="entry name" value="nicotinate phosphoribosyltransferase"/>
    <property type="match status" value="1"/>
</dbReference>
<comment type="PTM">
    <text evidence="9">Transiently phosphorylated on a His residue during the reaction cycle. Phosphorylation strongly increases the affinity for substrates and increases the rate of nicotinate D-ribonucleotide production. Dephosphorylation regenerates the low-affinity form of the enzyme, leading to product release.</text>
</comment>
<dbReference type="PIRSF" id="PIRSF000484">
    <property type="entry name" value="NAPRT"/>
    <property type="match status" value="1"/>
</dbReference>
<dbReference type="GO" id="GO:0004516">
    <property type="term" value="F:nicotinate phosphoribosyltransferase activity"/>
    <property type="evidence" value="ECO:0007669"/>
    <property type="project" value="UniProtKB-EC"/>
</dbReference>
<dbReference type="Pfam" id="PF17767">
    <property type="entry name" value="NAPRTase_N"/>
    <property type="match status" value="1"/>
</dbReference>
<feature type="domain" description="Nicotinate phosphoribosyltransferase C-terminal" evidence="12">
    <location>
        <begin position="354"/>
        <end position="463"/>
    </location>
</feature>
<dbReference type="SUPFAM" id="SSF54675">
    <property type="entry name" value="Nicotinate/Quinolinate PRTase N-terminal domain-like"/>
    <property type="match status" value="1"/>
</dbReference>
<dbReference type="EC" id="6.3.4.21" evidence="3 9"/>
<dbReference type="EMBL" id="JACOQK010000001">
    <property type="protein sequence ID" value="MBC5787005.1"/>
    <property type="molecule type" value="Genomic_DNA"/>
</dbReference>
<dbReference type="NCBIfam" id="NF009131">
    <property type="entry name" value="PRK12484.1"/>
    <property type="match status" value="1"/>
</dbReference>
<feature type="domain" description="Nicotinate/nicotinamide phosphoribosyltransferase" evidence="10">
    <location>
        <begin position="146"/>
        <end position="300"/>
    </location>
</feature>
<dbReference type="InterPro" id="IPR007229">
    <property type="entry name" value="Nic_PRibTrfase-Fam"/>
</dbReference>
<dbReference type="CDD" id="cd01570">
    <property type="entry name" value="NAPRTase_A"/>
    <property type="match status" value="1"/>
</dbReference>
<dbReference type="Pfam" id="PF04095">
    <property type="entry name" value="NAPRTase"/>
    <property type="match status" value="1"/>
</dbReference>
<dbReference type="InterPro" id="IPR013785">
    <property type="entry name" value="Aldolase_TIM"/>
</dbReference>
<keyword evidence="5 9" id="KW-0436">Ligase</keyword>
<evidence type="ECO:0000256" key="3">
    <source>
        <dbReference type="ARBA" id="ARBA00013236"/>
    </source>
</evidence>
<dbReference type="InterPro" id="IPR041525">
    <property type="entry name" value="N/Namide_PRibTrfase"/>
</dbReference>
<keyword evidence="6 9" id="KW-0662">Pyridine nucleotide biosynthesis</keyword>
<evidence type="ECO:0000313" key="13">
    <source>
        <dbReference type="EMBL" id="MBC5787005.1"/>
    </source>
</evidence>
<keyword evidence="14" id="KW-1185">Reference proteome</keyword>
<dbReference type="GO" id="GO:0016757">
    <property type="term" value="F:glycosyltransferase activity"/>
    <property type="evidence" value="ECO:0007669"/>
    <property type="project" value="UniProtKB-KW"/>
</dbReference>
<evidence type="ECO:0000256" key="8">
    <source>
        <dbReference type="ARBA" id="ARBA00048668"/>
    </source>
</evidence>
<dbReference type="SUPFAM" id="SSF51690">
    <property type="entry name" value="Nicotinate/Quinolinate PRTase C-terminal domain-like"/>
    <property type="match status" value="1"/>
</dbReference>
<dbReference type="NCBIfam" id="TIGR01513">
    <property type="entry name" value="NAPRTase_put"/>
    <property type="match status" value="1"/>
</dbReference>
<comment type="similarity">
    <text evidence="2 9">Belongs to the NAPRTase family.</text>
</comment>
<evidence type="ECO:0000256" key="1">
    <source>
        <dbReference type="ARBA" id="ARBA00004952"/>
    </source>
</evidence>
<gene>
    <name evidence="13" type="ORF">H8Z77_03065</name>
</gene>
<dbReference type="InterPro" id="IPR006405">
    <property type="entry name" value="Nic_PRibTrfase_pncB"/>
</dbReference>